<dbReference type="AlphaFoldDB" id="A0A806TFH4"/>
<reference evidence="1 2" key="1">
    <citation type="submission" date="2015-01" db="EMBL/GenBank/DDBJ databases">
        <title>Genome sequence of bacillus megaterium Q3.</title>
        <authorList>
            <person name="Wang Y."/>
            <person name="Luo K."/>
            <person name="Bai L."/>
            <person name="Luo F."/>
        </authorList>
    </citation>
    <scope>NUCLEOTIDE SEQUENCE [LARGE SCALE GENOMIC DNA]</scope>
    <source>
        <strain evidence="1 2">Q3</strain>
    </source>
</reference>
<evidence type="ECO:0000313" key="1">
    <source>
        <dbReference type="EMBL" id="AKP76824.1"/>
    </source>
</evidence>
<gene>
    <name evidence="1" type="ORF">AS52_01859</name>
</gene>
<dbReference type="Proteomes" id="UP000036410">
    <property type="component" value="Chromosome"/>
</dbReference>
<dbReference type="NCBIfam" id="TIGR02122">
    <property type="entry name" value="TRAP_TAXI"/>
    <property type="match status" value="1"/>
</dbReference>
<name>A0A806TFH4_PRIMG</name>
<dbReference type="PANTHER" id="PTHR42941">
    <property type="entry name" value="SLL1037 PROTEIN"/>
    <property type="match status" value="1"/>
</dbReference>
<sequence>MKRYIGVALVFCLLFIIAVLNRDLLTIHKEKENSTDSNAKASEGFDDKPLTIVTGGPTGVYFQLGNALARVYGEKLGIQASVETTDASVENISKIAQKKAELGFSMADMLASSRGKEKAVINKKDLSNVRAVASLYPNYMQIVALKSARIHTLQDLKGKNVVVGALGSGTEVLAMRILNSMDISTQNFHARFLPFSEGIEGIKNGTADAAFLSSGYPNSGITELASTNEIELISVPEEVTEKLKKSYPPLGSGMIPADTYKDVNTETKTVMVKNLLITNKDMPQKKVYELTKALFENIEELEQTNSSAEKITLAKAVEQLPLPLHPGAKKYYEEKGIIK</sequence>
<organism evidence="1 2">
    <name type="scientific">Priestia megaterium Q3</name>
    <dbReference type="NCBI Taxonomy" id="1452722"/>
    <lineage>
        <taxon>Bacteria</taxon>
        <taxon>Bacillati</taxon>
        <taxon>Bacillota</taxon>
        <taxon>Bacilli</taxon>
        <taxon>Bacillales</taxon>
        <taxon>Bacillaceae</taxon>
        <taxon>Priestia</taxon>
    </lineage>
</organism>
<dbReference type="InterPro" id="IPR011852">
    <property type="entry name" value="TRAP_TAXI"/>
</dbReference>
<dbReference type="Gene3D" id="3.40.190.10">
    <property type="entry name" value="Periplasmic binding protein-like II"/>
    <property type="match status" value="2"/>
</dbReference>
<dbReference type="RefSeq" id="WP_080974249.1">
    <property type="nucleotide sequence ID" value="NZ_CP010586.1"/>
</dbReference>
<dbReference type="SUPFAM" id="SSF53850">
    <property type="entry name" value="Periplasmic binding protein-like II"/>
    <property type="match status" value="1"/>
</dbReference>
<keyword evidence="1" id="KW-0675">Receptor</keyword>
<dbReference type="CDD" id="cd13567">
    <property type="entry name" value="PBP2_TtGluBP"/>
    <property type="match status" value="1"/>
</dbReference>
<dbReference type="EMBL" id="CP010586">
    <property type="protein sequence ID" value="AKP76824.1"/>
    <property type="molecule type" value="Genomic_DNA"/>
</dbReference>
<accession>A0A806TFH4</accession>
<proteinExistence type="predicted"/>
<protein>
    <submittedName>
        <fullName evidence="1">TRAP transporter solute receptor, TAXI family</fullName>
    </submittedName>
</protein>
<dbReference type="Pfam" id="PF16868">
    <property type="entry name" value="NMT1_3"/>
    <property type="match status" value="1"/>
</dbReference>
<dbReference type="PANTHER" id="PTHR42941:SF1">
    <property type="entry name" value="SLL1037 PROTEIN"/>
    <property type="match status" value="1"/>
</dbReference>
<evidence type="ECO:0000313" key="2">
    <source>
        <dbReference type="Proteomes" id="UP000036410"/>
    </source>
</evidence>